<evidence type="ECO:0008006" key="4">
    <source>
        <dbReference type="Google" id="ProtNLM"/>
    </source>
</evidence>
<keyword evidence="1" id="KW-0732">Signal</keyword>
<dbReference type="PROSITE" id="PS51257">
    <property type="entry name" value="PROKAR_LIPOPROTEIN"/>
    <property type="match status" value="1"/>
</dbReference>
<keyword evidence="3" id="KW-1185">Reference proteome</keyword>
<dbReference type="Proteomes" id="UP000266506">
    <property type="component" value="Unassembled WGS sequence"/>
</dbReference>
<dbReference type="OrthoDB" id="3235126at2"/>
<dbReference type="RefSeq" id="WP_119015207.1">
    <property type="nucleotide sequence ID" value="NZ_QXEV01000001.1"/>
</dbReference>
<dbReference type="InParanoid" id="A0A397RVU2"/>
<dbReference type="EMBL" id="QXEV01000001">
    <property type="protein sequence ID" value="RIA78460.1"/>
    <property type="molecule type" value="Genomic_DNA"/>
</dbReference>
<name>A0A397RVU2_9MOLU</name>
<comment type="caution">
    <text evidence="2">The sequence shown here is derived from an EMBL/GenBank/DDBJ whole genome shotgun (WGS) entry which is preliminary data.</text>
</comment>
<reference evidence="2 3" key="1">
    <citation type="submission" date="2018-08" db="EMBL/GenBank/DDBJ databases">
        <title>Genomic Encyclopedia of Archaeal and Bacterial Type Strains, Phase II (KMG-II): from individual species to whole genera.</title>
        <authorList>
            <person name="Goeker M."/>
        </authorList>
    </citation>
    <scope>NUCLEOTIDE SEQUENCE [LARGE SCALE GENOMIC DNA]</scope>
    <source>
        <strain evidence="2 3">ATCC 27112</strain>
    </source>
</reference>
<evidence type="ECO:0000256" key="1">
    <source>
        <dbReference type="SAM" id="SignalP"/>
    </source>
</evidence>
<dbReference type="AlphaFoldDB" id="A0A397RVU2"/>
<gene>
    <name evidence="2" type="ORF">EI71_00020</name>
</gene>
<accession>A0A397RVU2</accession>
<proteinExistence type="predicted"/>
<organism evidence="2 3">
    <name type="scientific">Anaeroplasma bactoclasticum</name>
    <dbReference type="NCBI Taxonomy" id="2088"/>
    <lineage>
        <taxon>Bacteria</taxon>
        <taxon>Bacillati</taxon>
        <taxon>Mycoplasmatota</taxon>
        <taxon>Mollicutes</taxon>
        <taxon>Anaeroplasmatales</taxon>
        <taxon>Anaeroplasmataceae</taxon>
        <taxon>Anaeroplasma</taxon>
    </lineage>
</organism>
<evidence type="ECO:0000313" key="2">
    <source>
        <dbReference type="EMBL" id="RIA78460.1"/>
    </source>
</evidence>
<feature type="signal peptide" evidence="1">
    <location>
        <begin position="1"/>
        <end position="21"/>
    </location>
</feature>
<sequence>MKKNLLSIALLSLFSISFTSCKEKEEISTTIEETIDYNDYSSYEIKSPSYDVPKRNNKNEVTYLDLFNLGNKITIRVDIKDSELRKLEEDYLEFERTGIKGEIYRHCDSVTITMVNYDKTFSWEFLDVGIRQKGNTSRGHVYENGSLSRLNHFKLSFDETFDSEEYGADKVSWVGREEEYTLRKNRDFLGLSGLDLRSNAQKDSSYIREIYASYMYRASGLLTQYIGLSKFNIFQSDQKKNNKMGVYKIYEPTTKSMIKRHLTDEDLYNFGNYNDEKNGAYGANAKYGDLYKAKWSGDLSFDGMYGNLVGVKDILKGVYPTYERKTNKDIEYDDHLLKLAGIAISYGNYADIDKYVDLKYFAKTEAVSWFLGNPDDLRNNVNNTMYYAKKIDGKVISIPIDNDRVLGLTYGWNPDKEGCSKRDIFDLERAGYENTQVSDIYKKTILSEDTNLSKIIYLNHIRALAKSLWVENATFNEYYNLAKKNYSNSVKSDFHYVEFEENNTYNDFTFSEYVTEKLKHVDFDLDLGEIKNIGETKDLPTLEDFNGFYGDLYICGDMNLWKGTTYPMEYLGDGVYTITFMPFMDSNALYLKIYDGEYWRINWSIKDGKLLMYDTDAIYISNPSSKLVLTITINTITKEAKIKRSYQSST</sequence>
<evidence type="ECO:0000313" key="3">
    <source>
        <dbReference type="Proteomes" id="UP000266506"/>
    </source>
</evidence>
<feature type="chain" id="PRO_5017297402" description="CotH protein" evidence="1">
    <location>
        <begin position="22"/>
        <end position="650"/>
    </location>
</feature>
<protein>
    <recommendedName>
        <fullName evidence="4">CotH protein</fullName>
    </recommendedName>
</protein>